<evidence type="ECO:0000313" key="3">
    <source>
        <dbReference type="Proteomes" id="UP000017396"/>
    </source>
</evidence>
<accession>U5QKJ8</accession>
<dbReference type="EMBL" id="CP003587">
    <property type="protein sequence ID" value="AGY59436.1"/>
    <property type="molecule type" value="Genomic_DNA"/>
</dbReference>
<dbReference type="STRING" id="1183438.GKIL_3190"/>
<dbReference type="RefSeq" id="WP_023174709.1">
    <property type="nucleotide sequence ID" value="NC_022600.1"/>
</dbReference>
<dbReference type="InterPro" id="IPR025595">
    <property type="entry name" value="PterinBD-DUF4346"/>
</dbReference>
<name>U5QKJ8_GLOK1</name>
<dbReference type="eggNOG" id="ENOG502ZQ0M">
    <property type="taxonomic scope" value="Bacteria"/>
</dbReference>
<gene>
    <name evidence="2" type="ORF">GKIL_3190</name>
</gene>
<dbReference type="InterPro" id="IPR017260">
    <property type="entry name" value="UCP037673"/>
</dbReference>
<protein>
    <submittedName>
        <fullName evidence="2">Dihydropteroate synthase-related enzyme</fullName>
    </submittedName>
</protein>
<dbReference type="HOGENOM" id="CLU_152500_0_0_3"/>
<dbReference type="KEGG" id="glj:GKIL_3190"/>
<sequence>MVQQVSPWQARIAEIDRKLSTRHIDLDEAGYFLIAVDREEGLLRASHYALVVNDQGLAIDPKTGKPLPARGPVNTPLIATYTARTAKEMCVQLFETQKPVVSQFCHAAYLGRELMRAEHALICGDDYVQD</sequence>
<evidence type="ECO:0000259" key="1">
    <source>
        <dbReference type="Pfam" id="PF14251"/>
    </source>
</evidence>
<feature type="domain" description="DUF4346" evidence="1">
    <location>
        <begin position="26"/>
        <end position="130"/>
    </location>
</feature>
<reference evidence="2 3" key="1">
    <citation type="journal article" date="2013" name="PLoS ONE">
        <title>Cultivation and Complete Genome Sequencing of Gloeobacter kilaueensis sp. nov., from a Lava Cave in Kilauea Caldera, Hawai'i.</title>
        <authorList>
            <person name="Saw J.H."/>
            <person name="Schatz M."/>
            <person name="Brown M.V."/>
            <person name="Kunkel D.D."/>
            <person name="Foster J.S."/>
            <person name="Shick H."/>
            <person name="Christensen S."/>
            <person name="Hou S."/>
            <person name="Wan X."/>
            <person name="Donachie S.P."/>
        </authorList>
    </citation>
    <scope>NUCLEOTIDE SEQUENCE [LARGE SCALE GENOMIC DNA]</scope>
    <source>
        <strain evidence="3">JS</strain>
    </source>
</reference>
<dbReference type="Proteomes" id="UP000017396">
    <property type="component" value="Chromosome"/>
</dbReference>
<keyword evidence="3" id="KW-1185">Reference proteome</keyword>
<evidence type="ECO:0000313" key="2">
    <source>
        <dbReference type="EMBL" id="AGY59436.1"/>
    </source>
</evidence>
<dbReference type="Pfam" id="PF14251">
    <property type="entry name" value="PterinBD-DUF4346"/>
    <property type="match status" value="1"/>
</dbReference>
<dbReference type="AlphaFoldDB" id="U5QKJ8"/>
<dbReference type="OrthoDB" id="485863at2"/>
<proteinExistence type="predicted"/>
<dbReference type="PIRSF" id="PIRSF037673">
    <property type="entry name" value="UCP037673"/>
    <property type="match status" value="1"/>
</dbReference>
<organism evidence="2 3">
    <name type="scientific">Gloeobacter kilaueensis (strain ATCC BAA-2537 / CCAP 1431/1 / ULC 316 / JS1)</name>
    <dbReference type="NCBI Taxonomy" id="1183438"/>
    <lineage>
        <taxon>Bacteria</taxon>
        <taxon>Bacillati</taxon>
        <taxon>Cyanobacteriota</taxon>
        <taxon>Cyanophyceae</taxon>
        <taxon>Gloeobacterales</taxon>
        <taxon>Gloeobacteraceae</taxon>
        <taxon>Gloeobacter</taxon>
    </lineage>
</organism>